<dbReference type="Proteomes" id="UP000023755">
    <property type="component" value="Chromosome"/>
</dbReference>
<feature type="binding site" evidence="8">
    <location>
        <position position="337"/>
    </location>
    <ligand>
        <name>Mg(2+)</name>
        <dbReference type="ChEBI" id="CHEBI:18420"/>
        <label>2</label>
    </ligand>
</feature>
<dbReference type="InterPro" id="IPR041609">
    <property type="entry name" value="PurL_linker"/>
</dbReference>
<dbReference type="Gene3D" id="3.30.1330.10">
    <property type="entry name" value="PurM-like, N-terminal domain"/>
    <property type="match status" value="2"/>
</dbReference>
<evidence type="ECO:0000256" key="8">
    <source>
        <dbReference type="HAMAP-Rule" id="MF_00420"/>
    </source>
</evidence>
<keyword evidence="13" id="KW-1185">Reference proteome</keyword>
<dbReference type="Pfam" id="PF02769">
    <property type="entry name" value="AIRS_C"/>
    <property type="match status" value="1"/>
</dbReference>
<evidence type="ECO:0000259" key="9">
    <source>
        <dbReference type="Pfam" id="PF00586"/>
    </source>
</evidence>
<evidence type="ECO:0000256" key="6">
    <source>
        <dbReference type="ARBA" id="ARBA00022840"/>
    </source>
</evidence>
<feature type="active site" description="Proton acceptor" evidence="8">
    <location>
        <position position="315"/>
    </location>
</feature>
<feature type="binding site" evidence="8">
    <location>
        <position position="769"/>
    </location>
    <ligand>
        <name>substrate</name>
    </ligand>
</feature>
<comment type="catalytic activity">
    <reaction evidence="8">
        <text>N(2)-formyl-N(1)-(5-phospho-beta-D-ribosyl)glycinamide + L-glutamine + ATP + H2O = 2-formamido-N(1)-(5-O-phospho-beta-D-ribosyl)acetamidine + L-glutamate + ADP + phosphate + H(+)</text>
        <dbReference type="Rhea" id="RHEA:17129"/>
        <dbReference type="ChEBI" id="CHEBI:15377"/>
        <dbReference type="ChEBI" id="CHEBI:15378"/>
        <dbReference type="ChEBI" id="CHEBI:29985"/>
        <dbReference type="ChEBI" id="CHEBI:30616"/>
        <dbReference type="ChEBI" id="CHEBI:43474"/>
        <dbReference type="ChEBI" id="CHEBI:58359"/>
        <dbReference type="ChEBI" id="CHEBI:147286"/>
        <dbReference type="ChEBI" id="CHEBI:147287"/>
        <dbReference type="ChEBI" id="CHEBI:456216"/>
        <dbReference type="EC" id="6.3.5.3"/>
    </reaction>
</comment>
<feature type="binding site" evidence="8">
    <location>
        <position position="766"/>
    </location>
    <ligand>
        <name>ATP</name>
        <dbReference type="ChEBI" id="CHEBI:30616"/>
    </ligand>
</feature>
<evidence type="ECO:0000256" key="7">
    <source>
        <dbReference type="ARBA" id="ARBA00022842"/>
    </source>
</evidence>
<dbReference type="SUPFAM" id="SSF55326">
    <property type="entry name" value="PurM N-terminal domain-like"/>
    <property type="match status" value="2"/>
</dbReference>
<dbReference type="Pfam" id="PF18072">
    <property type="entry name" value="FGAR-AT_linker"/>
    <property type="match status" value="1"/>
</dbReference>
<dbReference type="PANTHER" id="PTHR43555">
    <property type="entry name" value="PHOSPHORIBOSYLFORMYLGLYCINAMIDINE SYNTHASE SUBUNIT PURL"/>
    <property type="match status" value="1"/>
</dbReference>
<dbReference type="EC" id="6.3.5.3" evidence="8"/>
<comment type="pathway">
    <text evidence="8">Purine metabolism; IMP biosynthesis via de novo pathway; 5-amino-1-(5-phospho-D-ribosyl)imidazole from N(2)-formyl-N(1)-(5-phospho-D-ribosyl)glycinamide: step 1/2.</text>
</comment>
<evidence type="ECO:0000313" key="12">
    <source>
        <dbReference type="EMBL" id="AHX11701.1"/>
    </source>
</evidence>
<dbReference type="HAMAP" id="MF_00420">
    <property type="entry name" value="PurL_2"/>
    <property type="match status" value="1"/>
</dbReference>
<feature type="domain" description="PurM-like C-terminal" evidence="10">
    <location>
        <begin position="442"/>
        <end position="591"/>
    </location>
</feature>
<comment type="similarity">
    <text evidence="8">Belongs to the FGAMS family.</text>
</comment>
<dbReference type="CDD" id="cd02204">
    <property type="entry name" value="PurL_repeat2"/>
    <property type="match status" value="1"/>
</dbReference>
<dbReference type="InterPro" id="IPR036676">
    <property type="entry name" value="PurM-like_C_sf"/>
</dbReference>
<feature type="binding site" evidence="8">
    <location>
        <position position="729"/>
    </location>
    <ligand>
        <name>ATP</name>
        <dbReference type="ChEBI" id="CHEBI:30616"/>
    </ligand>
</feature>
<dbReference type="Gene3D" id="3.90.650.10">
    <property type="entry name" value="PurM-like C-terminal domain"/>
    <property type="match status" value="2"/>
</dbReference>
<evidence type="ECO:0000259" key="11">
    <source>
        <dbReference type="Pfam" id="PF18072"/>
    </source>
</evidence>
<keyword evidence="1 8" id="KW-0963">Cytoplasm</keyword>
<keyword evidence="4 8" id="KW-0547">Nucleotide-binding</keyword>
<dbReference type="GO" id="GO:0005737">
    <property type="term" value="C:cytoplasm"/>
    <property type="evidence" value="ECO:0007669"/>
    <property type="project" value="UniProtKB-SubCell"/>
</dbReference>
<dbReference type="RefSeq" id="WP_038560031.1">
    <property type="nucleotide sequence ID" value="NZ_CP007481.1"/>
</dbReference>
<feature type="binding site" evidence="8">
    <location>
        <position position="313"/>
    </location>
    <ligand>
        <name>Mg(2+)</name>
        <dbReference type="ChEBI" id="CHEBI:18420"/>
        <label>1</label>
    </ligand>
</feature>
<evidence type="ECO:0000256" key="3">
    <source>
        <dbReference type="ARBA" id="ARBA00022723"/>
    </source>
</evidence>
<keyword evidence="6 8" id="KW-0067">ATP-binding</keyword>
<reference evidence="12 13" key="1">
    <citation type="submission" date="2014-03" db="EMBL/GenBank/DDBJ databases">
        <title>Sequencing and Comparison of Genomes and Transcriptome Profiles of Human Ehrlichiosis Agents.</title>
        <authorList>
            <person name="Lin M."/>
            <person name="Daugherty S.C."/>
            <person name="Nagaraj S."/>
            <person name="Cheng Z."/>
            <person name="Xiong Q."/>
            <person name="Lin F.-Y."/>
            <person name="Sengamalay N."/>
            <person name="Ott S."/>
            <person name="Godinez A."/>
            <person name="Tallon L.J."/>
            <person name="Sadzewicz L."/>
            <person name="Fraser C.M."/>
            <person name="Dunning Hotopp J.C."/>
            <person name="Rikihisa Y."/>
        </authorList>
    </citation>
    <scope>NUCLEOTIDE SEQUENCE [LARGE SCALE GENOMIC DNA]</scope>
    <source>
        <strain evidence="12 13">Oregon</strain>
    </source>
</reference>
<feature type="binding site" evidence="8">
    <location>
        <position position="336"/>
    </location>
    <ligand>
        <name>substrate</name>
    </ligand>
</feature>
<accession>X5H547</accession>
<evidence type="ECO:0000259" key="10">
    <source>
        <dbReference type="Pfam" id="PF02769"/>
    </source>
</evidence>
<evidence type="ECO:0000256" key="5">
    <source>
        <dbReference type="ARBA" id="ARBA00022755"/>
    </source>
</evidence>
<organism evidence="12 13">
    <name type="scientific">Neorickettsia helminthoeca str. Oregon</name>
    <dbReference type="NCBI Taxonomy" id="1286528"/>
    <lineage>
        <taxon>Bacteria</taxon>
        <taxon>Pseudomonadati</taxon>
        <taxon>Pseudomonadota</taxon>
        <taxon>Alphaproteobacteria</taxon>
        <taxon>Rickettsiales</taxon>
        <taxon>Anaplasmataceae</taxon>
        <taxon>Neorickettsia</taxon>
    </lineage>
</organism>
<feature type="binding site" evidence="8">
    <location>
        <position position="479"/>
    </location>
    <ligand>
        <name>substrate</name>
    </ligand>
</feature>
<dbReference type="PANTHER" id="PTHR43555:SF1">
    <property type="entry name" value="PHOSPHORIBOSYLFORMYLGLYCINAMIDINE SYNTHASE SUBUNIT PURL"/>
    <property type="match status" value="1"/>
</dbReference>
<evidence type="ECO:0000256" key="1">
    <source>
        <dbReference type="ARBA" id="ARBA00022490"/>
    </source>
</evidence>
<proteinExistence type="inferred from homology"/>
<keyword evidence="7 8" id="KW-0460">Magnesium</keyword>
<comment type="subcellular location">
    <subcellularLocation>
        <location evidence="8">Cytoplasm</location>
    </subcellularLocation>
</comment>
<comment type="caution">
    <text evidence="8">Lacks conserved residue(s) required for the propagation of feature annotation.</text>
</comment>
<keyword evidence="5 8" id="KW-0658">Purine biosynthesis</keyword>
<evidence type="ECO:0000256" key="4">
    <source>
        <dbReference type="ARBA" id="ARBA00022741"/>
    </source>
</evidence>
<keyword evidence="2 8" id="KW-0436">Ligase</keyword>
<gene>
    <name evidence="8" type="primary">purL</name>
    <name evidence="12" type="ORF">NHE_0773</name>
</gene>
<dbReference type="GO" id="GO:0000287">
    <property type="term" value="F:magnesium ion binding"/>
    <property type="evidence" value="ECO:0007669"/>
    <property type="project" value="UniProtKB-UniRule"/>
</dbReference>
<comment type="function">
    <text evidence="8">Part of the phosphoribosylformylglycinamidine synthase complex involved in the purines biosynthetic pathway. Catalyzes the ATP-dependent conversion of formylglycinamide ribonucleotide (FGAR) and glutamine to yield formylglycinamidine ribonucleotide (FGAM) and glutamate. The FGAM synthase complex is composed of three subunits. PurQ produces an ammonia molecule by converting glutamine to glutamate. PurL transfers the ammonia molecule to FGAR to form FGAM in an ATP-dependent manner. PurS interacts with PurQ and PurL and is thought to assist in the transfer of the ammonia molecule from PurQ to PurL.</text>
</comment>
<dbReference type="OrthoDB" id="9804441at2"/>
<evidence type="ECO:0000313" key="13">
    <source>
        <dbReference type="Proteomes" id="UP000023755"/>
    </source>
</evidence>
<dbReference type="GO" id="GO:0006189">
    <property type="term" value="P:'de novo' IMP biosynthetic process"/>
    <property type="evidence" value="ECO:0007669"/>
    <property type="project" value="UniProtKB-UniRule"/>
</dbReference>
<dbReference type="InterPro" id="IPR010074">
    <property type="entry name" value="PRibForGlyAmidine_synth_PurL"/>
</dbReference>
<feature type="domain" description="Phosphoribosylformylglycinamidine synthase linker" evidence="11">
    <location>
        <begin position="204"/>
        <end position="254"/>
    </location>
</feature>
<dbReference type="GO" id="GO:0005524">
    <property type="term" value="F:ATP binding"/>
    <property type="evidence" value="ECO:0007669"/>
    <property type="project" value="UniProtKB-UniRule"/>
</dbReference>
<dbReference type="STRING" id="1286528.NHE_0773"/>
<evidence type="ECO:0000256" key="2">
    <source>
        <dbReference type="ARBA" id="ARBA00022598"/>
    </source>
</evidence>
<dbReference type="Pfam" id="PF00586">
    <property type="entry name" value="AIRS"/>
    <property type="match status" value="2"/>
</dbReference>
<feature type="binding site" evidence="8">
    <location>
        <position position="508"/>
    </location>
    <ligand>
        <name>Mg(2+)</name>
        <dbReference type="ChEBI" id="CHEBI:18420"/>
        <label>2</label>
    </ligand>
</feature>
<dbReference type="InterPro" id="IPR036921">
    <property type="entry name" value="PurM-like_N_sf"/>
</dbReference>
<feature type="active site" evidence="8">
    <location>
        <position position="251"/>
    </location>
</feature>
<keyword evidence="3 8" id="KW-0479">Metal-binding</keyword>
<feature type="domain" description="PurM-like N-terminal" evidence="9">
    <location>
        <begin position="295"/>
        <end position="426"/>
    </location>
</feature>
<feature type="binding site" evidence="8">
    <location>
        <begin position="549"/>
        <end position="551"/>
    </location>
    <ligand>
        <name>substrate</name>
    </ligand>
</feature>
<dbReference type="HOGENOM" id="CLU_003100_0_0_5"/>
<comment type="subunit">
    <text evidence="8">Monomer. Part of the FGAM synthase complex composed of 1 PurL, 1 PurQ and 2 PurS subunits.</text>
</comment>
<feature type="binding site" evidence="8">
    <location>
        <position position="311"/>
    </location>
    <ligand>
        <name>ATP</name>
        <dbReference type="ChEBI" id="CHEBI:30616"/>
    </ligand>
</feature>
<feature type="domain" description="PurM-like N-terminal" evidence="9">
    <location>
        <begin position="680"/>
        <end position="770"/>
    </location>
</feature>
<dbReference type="CDD" id="cd02203">
    <property type="entry name" value="PurL_repeat1"/>
    <property type="match status" value="1"/>
</dbReference>
<dbReference type="UniPathway" id="UPA00074">
    <property type="reaction ID" value="UER00128"/>
</dbReference>
<name>X5H547_9RICK</name>
<dbReference type="SUPFAM" id="SSF109736">
    <property type="entry name" value="FGAM synthase PurL, linker domain"/>
    <property type="match status" value="1"/>
</dbReference>
<dbReference type="SUPFAM" id="SSF56042">
    <property type="entry name" value="PurM C-terminal domain-like"/>
    <property type="match status" value="2"/>
</dbReference>
<dbReference type="InterPro" id="IPR010918">
    <property type="entry name" value="PurM-like_C_dom"/>
</dbReference>
<dbReference type="AlphaFoldDB" id="X5H547"/>
<dbReference type="InterPro" id="IPR016188">
    <property type="entry name" value="PurM-like_N"/>
</dbReference>
<dbReference type="GO" id="GO:0004642">
    <property type="term" value="F:phosphoribosylformylglycinamidine synthase activity"/>
    <property type="evidence" value="ECO:0007669"/>
    <property type="project" value="UniProtKB-UniRule"/>
</dbReference>
<protein>
    <recommendedName>
        <fullName evidence="8">Phosphoribosylformylglycinamidine synthase subunit PurL</fullName>
        <shortName evidence="8">FGAM synthase</shortName>
        <ecNumber evidence="8">6.3.5.3</ecNumber>
    </recommendedName>
    <alternativeName>
        <fullName evidence="8">Formylglycinamide ribonucleotide amidotransferase subunit II</fullName>
        <shortName evidence="8">FGAR amidotransferase II</shortName>
        <shortName evidence="8">FGAR-AT II</shortName>
    </alternativeName>
    <alternativeName>
        <fullName evidence="8">Glutamine amidotransferase PurL</fullName>
    </alternativeName>
    <alternativeName>
        <fullName evidence="8">Phosphoribosylformylglycinamidine synthase subunit II</fullName>
    </alternativeName>
</protein>
<dbReference type="EMBL" id="CP007481">
    <property type="protein sequence ID" value="AHX11701.1"/>
    <property type="molecule type" value="Genomic_DNA"/>
</dbReference>
<dbReference type="KEGG" id="nhm:NHE_0773"/>
<sequence length="948" mass="104589">MQALIEISKSNLDPRVTTLKKNGIINVTKIVDLYKIYGDIELEKHISDITSALTNRVSEESRYLIYNPSTDTVKVFENNQVRSYKGRRLVWDSQNRYKTNHWALEKNLIAGVKNSLAEVISEIIATLLGQRGVNLSTVNLVVETSLLMIGTGRLPDLNLLYNPMVEELRLESVCKRTISFDESTSDRVHEVWEGNVEKLNLAALEEVNVKNALNLSKIQLGAIAKHFQSEERRNYIHDIELEAIAQTWSEHCKHNIMSYPMDDLSEGVFRGYIRKATEQIIKNNTGHICVSTFTDNAGAIWFDDEHLVCVKVETHNSPSALEPFGGAMTGILGVNRDILGFGLGAKPIANYYTFCIDDPDTEEVNLYRDSHKTEAKLDSLSILRGIIQGVNTGGNCSGIPTPQGALYFSDAFRAKPLVFVGCTGIIPAKISGKPSWVKEPSDGDLIVIAGGRTGRDGIHGATFSSSAITESNVKGTEVQLGDPLTQKKLSDAIIREARDLGLYNAITDNGAGGLSSSVGEMGRRGFTVALEKVSLKANGLSPWEIWISESQERMTFAVPKENLKVFQDVMQKHGVESSVIGEFNNSGRGIITKNGEKIFDIALDFLHDGNPSLHLRTKKPTINAGNKTFTSLEEALSDKNIRSKEFIANQYDHEVQGTSVLKPLQGLNKIFSDATAIKPLYHSAKCLGQSQDLAIIRGNPYMETYNSIEQAIRNLVTIGANPGKIALLDNFCWSDSNNPEKLWLLKESGRACHDFSIAFSTPFISGKDSMFNDFNGYDASGEKISISNAPALLITAIGIIESYENIVSLDAKYPGDLIYIIDVNVKVQEALKVFDNYCVALRNRLVASAISVNQGGRLTAIAKMVIANNYGAELSIDENVDNFARSREIIVTIAPENAQVFKEIFADKAIREAGRVTDSKLINVNNNTFSKVEELLSLYREPILRESA</sequence>